<evidence type="ECO:0000313" key="2">
    <source>
        <dbReference type="Proteomes" id="UP000321040"/>
    </source>
</evidence>
<gene>
    <name evidence="1" type="ORF">SKL01_05990</name>
</gene>
<evidence type="ECO:0000313" key="1">
    <source>
        <dbReference type="EMBL" id="GEP81421.1"/>
    </source>
</evidence>
<dbReference type="RefSeq" id="WP_106884410.1">
    <property type="nucleotide sequence ID" value="NZ_BKAQ01000004.1"/>
</dbReference>
<dbReference type="EMBL" id="BKAQ01000004">
    <property type="protein sequence ID" value="GEP81421.1"/>
    <property type="molecule type" value="Genomic_DNA"/>
</dbReference>
<name>A0ABQ0XIZ4_9STAP</name>
<reference evidence="1 2" key="1">
    <citation type="submission" date="2019-07" db="EMBL/GenBank/DDBJ databases">
        <title>Whole genome shotgun sequence of Staphylococcus kloosii NBRC 109624.</title>
        <authorList>
            <person name="Hosoyama A."/>
            <person name="Uohara A."/>
            <person name="Ohji S."/>
            <person name="Ichikawa N."/>
        </authorList>
    </citation>
    <scope>NUCLEOTIDE SEQUENCE [LARGE SCALE GENOMIC DNA]</scope>
    <source>
        <strain evidence="1 2">NBRC 109624</strain>
    </source>
</reference>
<comment type="caution">
    <text evidence="1">The sequence shown here is derived from an EMBL/GenBank/DDBJ whole genome shotgun (WGS) entry which is preliminary data.</text>
</comment>
<protein>
    <recommendedName>
        <fullName evidence="3">Phage protein</fullName>
    </recommendedName>
</protein>
<sequence>MTQFLIKTTTHNTGEVFHDVVKAKENEVFTLVDAESEEEALMKYRVGKAFRNIKCFIENNKLLKVIRKDSE</sequence>
<dbReference type="Proteomes" id="UP000321040">
    <property type="component" value="Unassembled WGS sequence"/>
</dbReference>
<accession>A0ABQ0XIZ4</accession>
<proteinExistence type="predicted"/>
<evidence type="ECO:0008006" key="3">
    <source>
        <dbReference type="Google" id="ProtNLM"/>
    </source>
</evidence>
<organism evidence="1 2">
    <name type="scientific">Staphylococcus kloosii</name>
    <dbReference type="NCBI Taxonomy" id="29384"/>
    <lineage>
        <taxon>Bacteria</taxon>
        <taxon>Bacillati</taxon>
        <taxon>Bacillota</taxon>
        <taxon>Bacilli</taxon>
        <taxon>Bacillales</taxon>
        <taxon>Staphylococcaceae</taxon>
        <taxon>Staphylococcus</taxon>
    </lineage>
</organism>
<dbReference type="InterPro" id="IPR009812">
    <property type="entry name" value="DUF1381"/>
</dbReference>
<dbReference type="GeneID" id="87257957"/>
<keyword evidence="2" id="KW-1185">Reference proteome</keyword>
<dbReference type="Pfam" id="PF07129">
    <property type="entry name" value="DUF1381"/>
    <property type="match status" value="1"/>
</dbReference>